<evidence type="ECO:0000256" key="1">
    <source>
        <dbReference type="SAM" id="MobiDB-lite"/>
    </source>
</evidence>
<evidence type="ECO:0000256" key="2">
    <source>
        <dbReference type="SAM" id="Phobius"/>
    </source>
</evidence>
<dbReference type="AlphaFoldDB" id="A0A8J4ABK3"/>
<evidence type="ECO:0000313" key="5">
    <source>
        <dbReference type="Proteomes" id="UP000614996"/>
    </source>
</evidence>
<proteinExistence type="predicted"/>
<feature type="transmembrane region" description="Helical" evidence="2">
    <location>
        <begin position="37"/>
        <end position="54"/>
    </location>
</feature>
<protein>
    <recommendedName>
        <fullName evidence="3">Low molecular weight protein antigen 6 PH domain-containing protein</fullName>
    </recommendedName>
</protein>
<keyword evidence="2" id="KW-0812">Transmembrane</keyword>
<name>A0A8J4ABK3_9ACTN</name>
<sequence length="191" mass="19669">MGHVATDVTARFRYNAALPIAAFVALCGTVPLTVAGWPFAFVLLVPFAVLVWGWRAGVDVRGGRLVVRWPVGSRAIEPTDIRGFTITHQRVSAVLADDRTVWLPAVPGTRVPVLAETLGLQVAGAGPAAEADGEDADEPVEPAERSTDTVTPEADATEADATDAEATDAAASDDDSAPAAGGGARPSASTR</sequence>
<comment type="caution">
    <text evidence="4">The sequence shown here is derived from an EMBL/GenBank/DDBJ whole genome shotgun (WGS) entry which is preliminary data.</text>
</comment>
<accession>A0A8J4ABK3</accession>
<dbReference type="Pfam" id="PF10756">
    <property type="entry name" value="bPH_6"/>
    <property type="match status" value="1"/>
</dbReference>
<keyword evidence="2" id="KW-1133">Transmembrane helix</keyword>
<feature type="domain" description="Low molecular weight protein antigen 6 PH" evidence="3">
    <location>
        <begin position="55"/>
        <end position="106"/>
    </location>
</feature>
<dbReference type="EMBL" id="BOPO01000063">
    <property type="protein sequence ID" value="GIL28364.1"/>
    <property type="molecule type" value="Genomic_DNA"/>
</dbReference>
<dbReference type="InterPro" id="IPR019692">
    <property type="entry name" value="CFP-6_PH"/>
</dbReference>
<keyword evidence="5" id="KW-1185">Reference proteome</keyword>
<organism evidence="4 5">
    <name type="scientific">Actinocatenispora comari</name>
    <dbReference type="NCBI Taxonomy" id="2807577"/>
    <lineage>
        <taxon>Bacteria</taxon>
        <taxon>Bacillati</taxon>
        <taxon>Actinomycetota</taxon>
        <taxon>Actinomycetes</taxon>
        <taxon>Micromonosporales</taxon>
        <taxon>Micromonosporaceae</taxon>
        <taxon>Actinocatenispora</taxon>
    </lineage>
</organism>
<evidence type="ECO:0000313" key="4">
    <source>
        <dbReference type="EMBL" id="GIL28364.1"/>
    </source>
</evidence>
<keyword evidence="2" id="KW-0472">Membrane</keyword>
<feature type="compositionally biased region" description="Acidic residues" evidence="1">
    <location>
        <begin position="155"/>
        <end position="176"/>
    </location>
</feature>
<evidence type="ECO:0000259" key="3">
    <source>
        <dbReference type="Pfam" id="PF10756"/>
    </source>
</evidence>
<gene>
    <name evidence="4" type="ORF">NUM_36180</name>
</gene>
<feature type="transmembrane region" description="Helical" evidence="2">
    <location>
        <begin position="12"/>
        <end position="31"/>
    </location>
</feature>
<reference evidence="5" key="1">
    <citation type="journal article" date="2021" name="Int. J. Syst. Evol. Microbiol.">
        <title>Actinocatenispora comari sp. nov., an endophytic actinomycete isolated from aerial parts of Comarum salesowianum.</title>
        <authorList>
            <person name="Oyunbileg N."/>
            <person name="Iizaka Y."/>
            <person name="Hamada M."/>
            <person name="Davaapurev B.O."/>
            <person name="Fukumoto A."/>
            <person name="Tsetseg B."/>
            <person name="Kato F."/>
            <person name="Tamura T."/>
            <person name="Batkhuu J."/>
            <person name="Anzai Y."/>
        </authorList>
    </citation>
    <scope>NUCLEOTIDE SEQUENCE [LARGE SCALE GENOMIC DNA]</scope>
    <source>
        <strain evidence="5">NUM-2625</strain>
    </source>
</reference>
<dbReference type="Proteomes" id="UP000614996">
    <property type="component" value="Unassembled WGS sequence"/>
</dbReference>
<feature type="compositionally biased region" description="Acidic residues" evidence="1">
    <location>
        <begin position="131"/>
        <end position="141"/>
    </location>
</feature>
<feature type="region of interest" description="Disordered" evidence="1">
    <location>
        <begin position="125"/>
        <end position="191"/>
    </location>
</feature>